<name>A0A0A1ZIF8_PROMR</name>
<gene>
    <name evidence="2" type="ORF">EU91_1026</name>
</gene>
<evidence type="ECO:0000256" key="1">
    <source>
        <dbReference type="SAM" id="Phobius"/>
    </source>
</evidence>
<protein>
    <submittedName>
        <fullName evidence="2">Uncharacterized protein</fullName>
    </submittedName>
</protein>
<dbReference type="OrthoDB" id="541594at2"/>
<evidence type="ECO:0000313" key="2">
    <source>
        <dbReference type="EMBL" id="KGF87988.1"/>
    </source>
</evidence>
<sequence length="88" mass="10545">MKLELKTENESQIKSFSNILKTVFFLVLIIFFCDVAFKLRIISRHFQITYYCKLLSVEKSKLNFDSLSRLSNLKSKQKIWEFCREVVK</sequence>
<evidence type="ECO:0000313" key="3">
    <source>
        <dbReference type="Proteomes" id="UP000030598"/>
    </source>
</evidence>
<keyword evidence="1" id="KW-0812">Transmembrane</keyword>
<keyword evidence="1" id="KW-0472">Membrane</keyword>
<dbReference type="Proteomes" id="UP000030598">
    <property type="component" value="Unassembled WGS sequence"/>
</dbReference>
<keyword evidence="1" id="KW-1133">Transmembrane helix</keyword>
<dbReference type="EMBL" id="JNAH01000004">
    <property type="protein sequence ID" value="KGF87988.1"/>
    <property type="molecule type" value="Genomic_DNA"/>
</dbReference>
<dbReference type="AlphaFoldDB" id="A0A0A1ZIF8"/>
<organism evidence="2 3">
    <name type="scientific">Prochlorococcus marinus str. GP2</name>
    <dbReference type="NCBI Taxonomy" id="59925"/>
    <lineage>
        <taxon>Bacteria</taxon>
        <taxon>Bacillati</taxon>
        <taxon>Cyanobacteriota</taxon>
        <taxon>Cyanophyceae</taxon>
        <taxon>Synechococcales</taxon>
        <taxon>Prochlorococcaceae</taxon>
        <taxon>Prochlorococcus</taxon>
    </lineage>
</organism>
<comment type="caution">
    <text evidence="2">The sequence shown here is derived from an EMBL/GenBank/DDBJ whole genome shotgun (WGS) entry which is preliminary data.</text>
</comment>
<reference evidence="3" key="1">
    <citation type="journal article" date="2014" name="Sci. Data">
        <title>Genomes of diverse isolates of the marine cyanobacterium Prochlorococcus.</title>
        <authorList>
            <person name="Biller S."/>
            <person name="Berube P."/>
            <person name="Thompson J."/>
            <person name="Kelly L."/>
            <person name="Roggensack S."/>
            <person name="Awad L."/>
            <person name="Roache-Johnson K."/>
            <person name="Ding H."/>
            <person name="Giovannoni S.J."/>
            <person name="Moore L.R."/>
            <person name="Chisholm S.W."/>
        </authorList>
    </citation>
    <scope>NUCLEOTIDE SEQUENCE [LARGE SCALE GENOMIC DNA]</scope>
    <source>
        <strain evidence="3">GP2</strain>
    </source>
</reference>
<proteinExistence type="predicted"/>
<feature type="transmembrane region" description="Helical" evidence="1">
    <location>
        <begin position="19"/>
        <end position="37"/>
    </location>
</feature>
<accession>A0A0A1ZIF8</accession>